<dbReference type="EMBL" id="OU893337">
    <property type="protein sequence ID" value="CAG9793957.1"/>
    <property type="molecule type" value="Genomic_DNA"/>
</dbReference>
<accession>A0A9N9WK05</accession>
<dbReference type="Gene3D" id="1.10.3730.20">
    <property type="match status" value="1"/>
</dbReference>
<sequence length="118" mass="12843">MFYEAFLAGFWSSLGSTIGKLTGAEYIVGDSYVIWAALLIVMVLVNTWGCRHYLRSLDAASDSVTPTVVSAATSYVLSGLIGVMFFDEGASVRWWIGATLIIIGLALVARPRNKQKFT</sequence>
<feature type="transmembrane region" description="Helical" evidence="1">
    <location>
        <begin position="33"/>
        <end position="54"/>
    </location>
</feature>
<name>A0A9N9WK05_9NEOP</name>
<evidence type="ECO:0000256" key="1">
    <source>
        <dbReference type="SAM" id="Phobius"/>
    </source>
</evidence>
<dbReference type="InterPro" id="IPR039632">
    <property type="entry name" value="TMEM42"/>
</dbReference>
<protein>
    <submittedName>
        <fullName evidence="2">Uncharacterized protein</fullName>
    </submittedName>
</protein>
<dbReference type="AlphaFoldDB" id="A0A9N9WK05"/>
<reference evidence="2" key="2">
    <citation type="submission" date="2022-10" db="EMBL/GenBank/DDBJ databases">
        <authorList>
            <consortium name="ENA_rothamsted_submissions"/>
            <consortium name="culmorum"/>
            <person name="King R."/>
        </authorList>
    </citation>
    <scope>NUCLEOTIDE SEQUENCE</scope>
</reference>
<dbReference type="PANTHER" id="PTHR31965:SF1">
    <property type="entry name" value="TRANSMEMBRANE PROTEIN 42"/>
    <property type="match status" value="1"/>
</dbReference>
<gene>
    <name evidence="2" type="ORF">DIATSA_LOCUS11367</name>
</gene>
<keyword evidence="1" id="KW-0472">Membrane</keyword>
<feature type="transmembrane region" description="Helical" evidence="1">
    <location>
        <begin position="92"/>
        <end position="109"/>
    </location>
</feature>
<proteinExistence type="predicted"/>
<dbReference type="SUPFAM" id="SSF103481">
    <property type="entry name" value="Multidrug resistance efflux transporter EmrE"/>
    <property type="match status" value="1"/>
</dbReference>
<reference evidence="2" key="1">
    <citation type="submission" date="2021-12" db="EMBL/GenBank/DDBJ databases">
        <authorList>
            <person name="King R."/>
        </authorList>
    </citation>
    <scope>NUCLEOTIDE SEQUENCE</scope>
</reference>
<keyword evidence="1" id="KW-0812">Transmembrane</keyword>
<keyword evidence="3" id="KW-1185">Reference proteome</keyword>
<feature type="transmembrane region" description="Helical" evidence="1">
    <location>
        <begin position="66"/>
        <end position="86"/>
    </location>
</feature>
<dbReference type="Proteomes" id="UP001153714">
    <property type="component" value="Chromosome 6"/>
</dbReference>
<dbReference type="PANTHER" id="PTHR31965">
    <property type="entry name" value="TRANSMEMBRANE PROTEIN 42"/>
    <property type="match status" value="1"/>
</dbReference>
<keyword evidence="1" id="KW-1133">Transmembrane helix</keyword>
<dbReference type="OrthoDB" id="5854584at2759"/>
<evidence type="ECO:0000313" key="3">
    <source>
        <dbReference type="Proteomes" id="UP001153714"/>
    </source>
</evidence>
<dbReference type="InterPro" id="IPR037185">
    <property type="entry name" value="EmrE-like"/>
</dbReference>
<organism evidence="2 3">
    <name type="scientific">Diatraea saccharalis</name>
    <name type="common">sugarcane borer</name>
    <dbReference type="NCBI Taxonomy" id="40085"/>
    <lineage>
        <taxon>Eukaryota</taxon>
        <taxon>Metazoa</taxon>
        <taxon>Ecdysozoa</taxon>
        <taxon>Arthropoda</taxon>
        <taxon>Hexapoda</taxon>
        <taxon>Insecta</taxon>
        <taxon>Pterygota</taxon>
        <taxon>Neoptera</taxon>
        <taxon>Endopterygota</taxon>
        <taxon>Lepidoptera</taxon>
        <taxon>Glossata</taxon>
        <taxon>Ditrysia</taxon>
        <taxon>Pyraloidea</taxon>
        <taxon>Crambidae</taxon>
        <taxon>Crambinae</taxon>
        <taxon>Diatraea</taxon>
    </lineage>
</organism>
<evidence type="ECO:0000313" key="2">
    <source>
        <dbReference type="EMBL" id="CAG9793957.1"/>
    </source>
</evidence>